<keyword evidence="1" id="KW-1133">Transmembrane helix</keyword>
<reference evidence="2" key="2">
    <citation type="submission" date="2020-06" db="EMBL/GenBank/DDBJ databases">
        <title>Helianthus annuus Genome sequencing and assembly Release 2.</title>
        <authorList>
            <person name="Gouzy J."/>
            <person name="Langlade N."/>
            <person name="Munos S."/>
        </authorList>
    </citation>
    <scope>NUCLEOTIDE SEQUENCE</scope>
    <source>
        <tissue evidence="2">Leaves</tissue>
    </source>
</reference>
<comment type="caution">
    <text evidence="2">The sequence shown here is derived from an EMBL/GenBank/DDBJ whole genome shotgun (WGS) entry which is preliminary data.</text>
</comment>
<dbReference type="Proteomes" id="UP000215914">
    <property type="component" value="Unassembled WGS sequence"/>
</dbReference>
<evidence type="ECO:0000256" key="1">
    <source>
        <dbReference type="SAM" id="Phobius"/>
    </source>
</evidence>
<keyword evidence="1" id="KW-0812">Transmembrane</keyword>
<name>A0A9K3HDE0_HELAN</name>
<sequence>MRFIIITTAIVFLHILFGEYLVNLVEFVSNFLVFILLSRLAPILHLHTKLKRSFRHCFLLLIVRCPLLFCLKVPPVKPPLCLYRLHISIWFE</sequence>
<feature type="transmembrane region" description="Helical" evidence="1">
    <location>
        <begin position="58"/>
        <end position="76"/>
    </location>
</feature>
<proteinExistence type="predicted"/>
<dbReference type="Gramene" id="mRNA:HanXRQr2_Chr12g0522301">
    <property type="protein sequence ID" value="CDS:HanXRQr2_Chr12g0522301.1"/>
    <property type="gene ID" value="HanXRQr2_Chr12g0522301"/>
</dbReference>
<protein>
    <submittedName>
        <fullName evidence="2">Uncharacterized protein</fullName>
    </submittedName>
</protein>
<evidence type="ECO:0000313" key="2">
    <source>
        <dbReference type="EMBL" id="KAF5776260.1"/>
    </source>
</evidence>
<organism evidence="2 3">
    <name type="scientific">Helianthus annuus</name>
    <name type="common">Common sunflower</name>
    <dbReference type="NCBI Taxonomy" id="4232"/>
    <lineage>
        <taxon>Eukaryota</taxon>
        <taxon>Viridiplantae</taxon>
        <taxon>Streptophyta</taxon>
        <taxon>Embryophyta</taxon>
        <taxon>Tracheophyta</taxon>
        <taxon>Spermatophyta</taxon>
        <taxon>Magnoliopsida</taxon>
        <taxon>eudicotyledons</taxon>
        <taxon>Gunneridae</taxon>
        <taxon>Pentapetalae</taxon>
        <taxon>asterids</taxon>
        <taxon>campanulids</taxon>
        <taxon>Asterales</taxon>
        <taxon>Asteraceae</taxon>
        <taxon>Asteroideae</taxon>
        <taxon>Heliantheae alliance</taxon>
        <taxon>Heliantheae</taxon>
        <taxon>Helianthus</taxon>
    </lineage>
</organism>
<gene>
    <name evidence="2" type="ORF">HanXRQr2_Chr12g0522301</name>
</gene>
<keyword evidence="3" id="KW-1185">Reference proteome</keyword>
<reference evidence="2" key="1">
    <citation type="journal article" date="2017" name="Nature">
        <title>The sunflower genome provides insights into oil metabolism, flowering and Asterid evolution.</title>
        <authorList>
            <person name="Badouin H."/>
            <person name="Gouzy J."/>
            <person name="Grassa C.J."/>
            <person name="Murat F."/>
            <person name="Staton S.E."/>
            <person name="Cottret L."/>
            <person name="Lelandais-Briere C."/>
            <person name="Owens G.L."/>
            <person name="Carrere S."/>
            <person name="Mayjonade B."/>
            <person name="Legrand L."/>
            <person name="Gill N."/>
            <person name="Kane N.C."/>
            <person name="Bowers J.E."/>
            <person name="Hubner S."/>
            <person name="Bellec A."/>
            <person name="Berard A."/>
            <person name="Berges H."/>
            <person name="Blanchet N."/>
            <person name="Boniface M.C."/>
            <person name="Brunel D."/>
            <person name="Catrice O."/>
            <person name="Chaidir N."/>
            <person name="Claudel C."/>
            <person name="Donnadieu C."/>
            <person name="Faraut T."/>
            <person name="Fievet G."/>
            <person name="Helmstetter N."/>
            <person name="King M."/>
            <person name="Knapp S.J."/>
            <person name="Lai Z."/>
            <person name="Le Paslier M.C."/>
            <person name="Lippi Y."/>
            <person name="Lorenzon L."/>
            <person name="Mandel J.R."/>
            <person name="Marage G."/>
            <person name="Marchand G."/>
            <person name="Marquand E."/>
            <person name="Bret-Mestries E."/>
            <person name="Morien E."/>
            <person name="Nambeesan S."/>
            <person name="Nguyen T."/>
            <person name="Pegot-Espagnet P."/>
            <person name="Pouilly N."/>
            <person name="Raftis F."/>
            <person name="Sallet E."/>
            <person name="Schiex T."/>
            <person name="Thomas J."/>
            <person name="Vandecasteele C."/>
            <person name="Vares D."/>
            <person name="Vear F."/>
            <person name="Vautrin S."/>
            <person name="Crespi M."/>
            <person name="Mangin B."/>
            <person name="Burke J.M."/>
            <person name="Salse J."/>
            <person name="Munos S."/>
            <person name="Vincourt P."/>
            <person name="Rieseberg L.H."/>
            <person name="Langlade N.B."/>
        </authorList>
    </citation>
    <scope>NUCLEOTIDE SEQUENCE</scope>
    <source>
        <tissue evidence="2">Leaves</tissue>
    </source>
</reference>
<dbReference type="AlphaFoldDB" id="A0A9K3HDE0"/>
<evidence type="ECO:0000313" key="3">
    <source>
        <dbReference type="Proteomes" id="UP000215914"/>
    </source>
</evidence>
<keyword evidence="1" id="KW-0472">Membrane</keyword>
<accession>A0A9K3HDE0</accession>
<dbReference type="EMBL" id="MNCJ02000327">
    <property type="protein sequence ID" value="KAF5776260.1"/>
    <property type="molecule type" value="Genomic_DNA"/>
</dbReference>